<reference evidence="6" key="1">
    <citation type="submission" date="2016-06" db="EMBL/GenBank/DDBJ databases">
        <authorList>
            <person name="Varghese N."/>
            <person name="Submissions Spin"/>
        </authorList>
    </citation>
    <scope>NUCLEOTIDE SEQUENCE [LARGE SCALE GENOMIC DNA]</scope>
    <source>
        <strain evidence="6">DSM 43819</strain>
    </source>
</reference>
<protein>
    <submittedName>
        <fullName evidence="5">Transcriptional regulator, HxlR family</fullName>
    </submittedName>
</protein>
<dbReference type="Gene3D" id="1.10.10.10">
    <property type="entry name" value="Winged helix-like DNA-binding domain superfamily/Winged helix DNA-binding domain"/>
    <property type="match status" value="1"/>
</dbReference>
<dbReference type="Proteomes" id="UP000198221">
    <property type="component" value="Chromosome I"/>
</dbReference>
<evidence type="ECO:0000256" key="1">
    <source>
        <dbReference type="ARBA" id="ARBA00023015"/>
    </source>
</evidence>
<evidence type="ECO:0000259" key="4">
    <source>
        <dbReference type="PROSITE" id="PS51118"/>
    </source>
</evidence>
<evidence type="ECO:0000313" key="5">
    <source>
        <dbReference type="EMBL" id="SCG69725.1"/>
    </source>
</evidence>
<dbReference type="InterPro" id="IPR036388">
    <property type="entry name" value="WH-like_DNA-bd_sf"/>
</dbReference>
<dbReference type="InterPro" id="IPR036390">
    <property type="entry name" value="WH_DNA-bd_sf"/>
</dbReference>
<keyword evidence="6" id="KW-1185">Reference proteome</keyword>
<feature type="domain" description="HTH hxlR-type" evidence="4">
    <location>
        <begin position="10"/>
        <end position="108"/>
    </location>
</feature>
<evidence type="ECO:0000256" key="2">
    <source>
        <dbReference type="ARBA" id="ARBA00023125"/>
    </source>
</evidence>
<evidence type="ECO:0000313" key="6">
    <source>
        <dbReference type="Proteomes" id="UP000198221"/>
    </source>
</evidence>
<dbReference type="AlphaFoldDB" id="A0A1C5JGM7"/>
<dbReference type="PANTHER" id="PTHR33204">
    <property type="entry name" value="TRANSCRIPTIONAL REGULATOR, MARR FAMILY"/>
    <property type="match status" value="1"/>
</dbReference>
<dbReference type="SUPFAM" id="SSF55718">
    <property type="entry name" value="SCP-like"/>
    <property type="match status" value="1"/>
</dbReference>
<organism evidence="5 6">
    <name type="scientific">Micromonospora inositola</name>
    <dbReference type="NCBI Taxonomy" id="47865"/>
    <lineage>
        <taxon>Bacteria</taxon>
        <taxon>Bacillati</taxon>
        <taxon>Actinomycetota</taxon>
        <taxon>Actinomycetes</taxon>
        <taxon>Micromonosporales</taxon>
        <taxon>Micromonosporaceae</taxon>
        <taxon>Micromonospora</taxon>
    </lineage>
</organism>
<keyword evidence="3" id="KW-0804">Transcription</keyword>
<dbReference type="Pfam" id="PF01638">
    <property type="entry name" value="HxlR"/>
    <property type="match status" value="1"/>
</dbReference>
<dbReference type="GO" id="GO:0003677">
    <property type="term" value="F:DNA binding"/>
    <property type="evidence" value="ECO:0007669"/>
    <property type="project" value="UniProtKB-KW"/>
</dbReference>
<accession>A0A1C5JGM7</accession>
<dbReference type="InterPro" id="IPR002577">
    <property type="entry name" value="HTH_HxlR"/>
</dbReference>
<dbReference type="Gene3D" id="3.30.1050.10">
    <property type="entry name" value="SCP2 sterol-binding domain"/>
    <property type="match status" value="1"/>
</dbReference>
<dbReference type="PROSITE" id="PS51118">
    <property type="entry name" value="HTH_HXLR"/>
    <property type="match status" value="1"/>
</dbReference>
<dbReference type="PANTHER" id="PTHR33204:SF18">
    <property type="entry name" value="TRANSCRIPTIONAL REGULATORY PROTEIN"/>
    <property type="match status" value="1"/>
</dbReference>
<dbReference type="SUPFAM" id="SSF46785">
    <property type="entry name" value="Winged helix' DNA-binding domain"/>
    <property type="match status" value="1"/>
</dbReference>
<gene>
    <name evidence="5" type="ORF">GA0070613_4657</name>
</gene>
<keyword evidence="1" id="KW-0805">Transcription regulation</keyword>
<dbReference type="EMBL" id="LT607754">
    <property type="protein sequence ID" value="SCG69725.1"/>
    <property type="molecule type" value="Genomic_DNA"/>
</dbReference>
<keyword evidence="2" id="KW-0238">DNA-binding</keyword>
<name>A0A1C5JGM7_9ACTN</name>
<dbReference type="RefSeq" id="WP_172875879.1">
    <property type="nucleotide sequence ID" value="NZ_LT607754.1"/>
</dbReference>
<evidence type="ECO:0000256" key="3">
    <source>
        <dbReference type="ARBA" id="ARBA00023163"/>
    </source>
</evidence>
<proteinExistence type="predicted"/>
<sequence length="208" mass="23189">MSRRRYRQFCPLAKALDVLGERWTLLIVRELLSGPKRYTDLRHELEGLATDLLAARLRELQEAGVIDRREVPPPTPATVYELTERGHALKPTILELARWGRPLLRDPADDRLPDSALLLGFEAAFHPDAAVGLDETYDIEVDGERVTVRVHDGTVDVTSGGAGEHATLRIVTDRQGFMELARGHAGDRVRIDGDADALVRLQRVFSLA</sequence>
<dbReference type="InterPro" id="IPR036527">
    <property type="entry name" value="SCP2_sterol-bd_dom_sf"/>
</dbReference>